<reference evidence="3 4" key="2">
    <citation type="journal article" date="2013" name="IMA Fungus">
        <title>IMA Genome-F 1: Ceratocystis fimbriata: Draft nuclear genome sequence for the plant pathogen, Ceratocystis fimbriata.</title>
        <authorList>
            <person name="Wilken P.M."/>
            <person name="Steenkamp E.T."/>
            <person name="Wingfield M.J."/>
            <person name="de Beer Z.W."/>
            <person name="Wingfield B.D."/>
        </authorList>
    </citation>
    <scope>NUCLEOTIDE SEQUENCE [LARGE SCALE GENOMIC DNA]</scope>
    <source>
        <strain evidence="3 4">CBS 114723</strain>
    </source>
</reference>
<name>A0A2C5XEU6_9PEZI</name>
<protein>
    <recommendedName>
        <fullName evidence="2">Transcription factor IIIC putative zinc-finger domain-containing protein</fullName>
    </recommendedName>
</protein>
<accession>A0A2C5XEU6</accession>
<organism evidence="3 4">
    <name type="scientific">Ceratocystis fimbriata CBS 114723</name>
    <dbReference type="NCBI Taxonomy" id="1035309"/>
    <lineage>
        <taxon>Eukaryota</taxon>
        <taxon>Fungi</taxon>
        <taxon>Dikarya</taxon>
        <taxon>Ascomycota</taxon>
        <taxon>Pezizomycotina</taxon>
        <taxon>Sordariomycetes</taxon>
        <taxon>Hypocreomycetidae</taxon>
        <taxon>Microascales</taxon>
        <taxon>Ceratocystidaceae</taxon>
        <taxon>Ceratocystis</taxon>
    </lineage>
</organism>
<evidence type="ECO:0000313" key="4">
    <source>
        <dbReference type="Proteomes" id="UP000222788"/>
    </source>
</evidence>
<evidence type="ECO:0000313" key="3">
    <source>
        <dbReference type="EMBL" id="PHH55136.1"/>
    </source>
</evidence>
<gene>
    <name evidence="3" type="ORF">CFIMG_000037RA</name>
</gene>
<proteinExistence type="predicted"/>
<comment type="caution">
    <text evidence="3">The sequence shown here is derived from an EMBL/GenBank/DDBJ whole genome shotgun (WGS) entry which is preliminary data.</text>
</comment>
<dbReference type="OrthoDB" id="192611at2759"/>
<dbReference type="InterPro" id="IPR024764">
    <property type="entry name" value="TFIIIC_Znf"/>
</dbReference>
<reference evidence="3 4" key="1">
    <citation type="journal article" date="2013" name="Fungal Biol.">
        <title>Analysis of microsatellite markers in the genome of the plant pathogen Ceratocystis fimbriata.</title>
        <authorList>
            <person name="Simpson M.C."/>
            <person name="Wilken P.M."/>
            <person name="Coetzee M.P."/>
            <person name="Wingfield M.J."/>
            <person name="Wingfield B.D."/>
        </authorList>
    </citation>
    <scope>NUCLEOTIDE SEQUENCE [LARGE SCALE GENOMIC DNA]</scope>
    <source>
        <strain evidence="3 4">CBS 114723</strain>
    </source>
</reference>
<sequence length="232" mass="24606">MAYKGALSDSENDGSASSSAGSDTDSDDDLQIDADAQVHPNRVRIWALAASPACGSSALLFSRSVTLYPDRPQRSKVAFGWLPATDAGEERFTPATQLSAEGRAWEWMYGGGPPVPGVSQPLYVAAPTAADGGVRGLFANLVGQHQCVFCDGALRWQMGGYYECVKGHSFAGCTISGLPILSPGISRICGLCKRRCITQAEITRRLRESYGEHAQVPGLSRVCGACGGRFLQ</sequence>
<dbReference type="Pfam" id="PF12660">
    <property type="entry name" value="zf-TFIIIC"/>
    <property type="match status" value="1"/>
</dbReference>
<dbReference type="Proteomes" id="UP000222788">
    <property type="component" value="Unassembled WGS sequence"/>
</dbReference>
<evidence type="ECO:0000259" key="2">
    <source>
        <dbReference type="Pfam" id="PF12660"/>
    </source>
</evidence>
<feature type="domain" description="Transcription factor IIIC putative zinc-finger" evidence="2">
    <location>
        <begin position="144"/>
        <end position="230"/>
    </location>
</feature>
<evidence type="ECO:0000256" key="1">
    <source>
        <dbReference type="SAM" id="MobiDB-lite"/>
    </source>
</evidence>
<keyword evidence="4" id="KW-1185">Reference proteome</keyword>
<feature type="compositionally biased region" description="Low complexity" evidence="1">
    <location>
        <begin position="13"/>
        <end position="23"/>
    </location>
</feature>
<feature type="region of interest" description="Disordered" evidence="1">
    <location>
        <begin position="1"/>
        <end position="30"/>
    </location>
</feature>
<dbReference type="AlphaFoldDB" id="A0A2C5XEU6"/>
<dbReference type="EMBL" id="APWK03000014">
    <property type="protein sequence ID" value="PHH55136.1"/>
    <property type="molecule type" value="Genomic_DNA"/>
</dbReference>
<dbReference type="STRING" id="1035309.A0A2C5XEU6"/>